<comment type="caution">
    <text evidence="2">The sequence shown here is derived from an EMBL/GenBank/DDBJ whole genome shotgun (WGS) entry which is preliminary data.</text>
</comment>
<sequence length="82" mass="9291">MKGPTPLPDLDPDKTQDELEYPWSSQETTDTAGENDTPERLKLEPNSKSKPELDDKPEPRADPEEPKLESKNRESHAGFEET</sequence>
<reference evidence="2 3" key="1">
    <citation type="journal article" date="2019" name="Fungal Biol. Biotechnol.">
        <title>Draft genome sequence of fastidious pathogen Ceratobasidium theobromae, which causes vascular-streak dieback in Theobroma cacao.</title>
        <authorList>
            <person name="Ali S.S."/>
            <person name="Asman A."/>
            <person name="Shao J."/>
            <person name="Firmansyah A.P."/>
            <person name="Susilo A.W."/>
            <person name="Rosmana A."/>
            <person name="McMahon P."/>
            <person name="Junaid M."/>
            <person name="Guest D."/>
            <person name="Kheng T.Y."/>
            <person name="Meinhardt L.W."/>
            <person name="Bailey B.A."/>
        </authorList>
    </citation>
    <scope>NUCLEOTIDE SEQUENCE [LARGE SCALE GENOMIC DNA]</scope>
    <source>
        <strain evidence="2 3">CT2</strain>
    </source>
</reference>
<accession>A0A5N5QV47</accession>
<dbReference type="Proteomes" id="UP000383932">
    <property type="component" value="Unassembled WGS sequence"/>
</dbReference>
<keyword evidence="3" id="KW-1185">Reference proteome</keyword>
<gene>
    <name evidence="2" type="ORF">CTheo_858</name>
</gene>
<evidence type="ECO:0000256" key="1">
    <source>
        <dbReference type="SAM" id="MobiDB-lite"/>
    </source>
</evidence>
<name>A0A5N5QV47_9AGAM</name>
<protein>
    <submittedName>
        <fullName evidence="2">Uncharacterized protein</fullName>
    </submittedName>
</protein>
<organism evidence="2 3">
    <name type="scientific">Ceratobasidium theobromae</name>
    <dbReference type="NCBI Taxonomy" id="1582974"/>
    <lineage>
        <taxon>Eukaryota</taxon>
        <taxon>Fungi</taxon>
        <taxon>Dikarya</taxon>
        <taxon>Basidiomycota</taxon>
        <taxon>Agaricomycotina</taxon>
        <taxon>Agaricomycetes</taxon>
        <taxon>Cantharellales</taxon>
        <taxon>Ceratobasidiaceae</taxon>
        <taxon>Ceratobasidium</taxon>
    </lineage>
</organism>
<feature type="region of interest" description="Disordered" evidence="1">
    <location>
        <begin position="1"/>
        <end position="82"/>
    </location>
</feature>
<feature type="compositionally biased region" description="Polar residues" evidence="1">
    <location>
        <begin position="23"/>
        <end position="34"/>
    </location>
</feature>
<dbReference type="EMBL" id="SSOP01000007">
    <property type="protein sequence ID" value="KAB5595620.1"/>
    <property type="molecule type" value="Genomic_DNA"/>
</dbReference>
<evidence type="ECO:0000313" key="3">
    <source>
        <dbReference type="Proteomes" id="UP000383932"/>
    </source>
</evidence>
<feature type="compositionally biased region" description="Basic and acidic residues" evidence="1">
    <location>
        <begin position="37"/>
        <end position="82"/>
    </location>
</feature>
<proteinExistence type="predicted"/>
<dbReference type="AlphaFoldDB" id="A0A5N5QV47"/>
<evidence type="ECO:0000313" key="2">
    <source>
        <dbReference type="EMBL" id="KAB5595620.1"/>
    </source>
</evidence>